<dbReference type="GO" id="GO:0042438">
    <property type="term" value="P:melanin biosynthetic process"/>
    <property type="evidence" value="ECO:0007669"/>
    <property type="project" value="TreeGrafter"/>
</dbReference>
<dbReference type="OrthoDB" id="442352at2759"/>
<evidence type="ECO:0000256" key="4">
    <source>
        <dbReference type="ARBA" id="ARBA00022989"/>
    </source>
</evidence>
<dbReference type="Pfam" id="PF03600">
    <property type="entry name" value="CitMHS"/>
    <property type="match status" value="1"/>
</dbReference>
<keyword evidence="4 6" id="KW-1133">Transmembrane helix</keyword>
<feature type="transmembrane region" description="Helical" evidence="6">
    <location>
        <begin position="238"/>
        <end position="257"/>
    </location>
</feature>
<feature type="non-terminal residue" evidence="8">
    <location>
        <position position="441"/>
    </location>
</feature>
<dbReference type="InterPro" id="IPR004680">
    <property type="entry name" value="Cit_transptr-like_dom"/>
</dbReference>
<dbReference type="AlphaFoldDB" id="A0A8J4TAP4"/>
<reference evidence="8" key="1">
    <citation type="submission" date="2020-07" db="EMBL/GenBank/DDBJ databases">
        <title>Clarias magur genome sequencing, assembly and annotation.</title>
        <authorList>
            <person name="Kushwaha B."/>
            <person name="Kumar R."/>
            <person name="Das P."/>
            <person name="Joshi C.G."/>
            <person name="Kumar D."/>
            <person name="Nagpure N.S."/>
            <person name="Pandey M."/>
            <person name="Agarwal S."/>
            <person name="Srivastava S."/>
            <person name="Singh M."/>
            <person name="Sahoo L."/>
            <person name="Jayasankar P."/>
            <person name="Meher P.K."/>
            <person name="Koringa P.G."/>
            <person name="Iquebal M.A."/>
            <person name="Das S.P."/>
            <person name="Bit A."/>
            <person name="Patnaik S."/>
            <person name="Patel N."/>
            <person name="Shah T.M."/>
            <person name="Hinsu A."/>
            <person name="Jena J.K."/>
        </authorList>
    </citation>
    <scope>NUCLEOTIDE SEQUENCE</scope>
    <source>
        <strain evidence="8">CIFAMagur01</strain>
        <tissue evidence="8">Testis</tissue>
    </source>
</reference>
<dbReference type="PANTHER" id="PTHR43568:SF1">
    <property type="entry name" value="P PROTEIN"/>
    <property type="match status" value="1"/>
</dbReference>
<dbReference type="PANTHER" id="PTHR43568">
    <property type="entry name" value="P PROTEIN"/>
    <property type="match status" value="1"/>
</dbReference>
<dbReference type="Proteomes" id="UP000727407">
    <property type="component" value="Unassembled WGS sequence"/>
</dbReference>
<feature type="transmembrane region" description="Helical" evidence="6">
    <location>
        <begin position="355"/>
        <end position="378"/>
    </location>
</feature>
<accession>A0A8J4TAP4</accession>
<name>A0A8J4TAP4_CLAMG</name>
<evidence type="ECO:0000256" key="2">
    <source>
        <dbReference type="ARBA" id="ARBA00022448"/>
    </source>
</evidence>
<keyword evidence="5 6" id="KW-0472">Membrane</keyword>
<protein>
    <submittedName>
        <fullName evidence="8">P protein</fullName>
    </submittedName>
</protein>
<organism evidence="8 9">
    <name type="scientific">Clarias magur</name>
    <name type="common">Asian catfish</name>
    <name type="synonym">Macropteronotus magur</name>
    <dbReference type="NCBI Taxonomy" id="1594786"/>
    <lineage>
        <taxon>Eukaryota</taxon>
        <taxon>Metazoa</taxon>
        <taxon>Chordata</taxon>
        <taxon>Craniata</taxon>
        <taxon>Vertebrata</taxon>
        <taxon>Euteleostomi</taxon>
        <taxon>Actinopterygii</taxon>
        <taxon>Neopterygii</taxon>
        <taxon>Teleostei</taxon>
        <taxon>Ostariophysi</taxon>
        <taxon>Siluriformes</taxon>
        <taxon>Clariidae</taxon>
        <taxon>Clarias</taxon>
    </lineage>
</organism>
<keyword evidence="9" id="KW-1185">Reference proteome</keyword>
<feature type="transmembrane region" description="Helical" evidence="6">
    <location>
        <begin position="269"/>
        <end position="287"/>
    </location>
</feature>
<evidence type="ECO:0000256" key="6">
    <source>
        <dbReference type="SAM" id="Phobius"/>
    </source>
</evidence>
<evidence type="ECO:0000313" key="9">
    <source>
        <dbReference type="Proteomes" id="UP000727407"/>
    </source>
</evidence>
<proteinExistence type="predicted"/>
<dbReference type="GO" id="GO:0030318">
    <property type="term" value="P:melanocyte differentiation"/>
    <property type="evidence" value="ECO:0007669"/>
    <property type="project" value="TreeGrafter"/>
</dbReference>
<gene>
    <name evidence="8" type="primary">oca2</name>
    <name evidence="8" type="ORF">DAT39_017257</name>
</gene>
<evidence type="ECO:0000256" key="5">
    <source>
        <dbReference type="ARBA" id="ARBA00023136"/>
    </source>
</evidence>
<comment type="caution">
    <text evidence="8">The sequence shown here is derived from an EMBL/GenBank/DDBJ whole genome shotgun (WGS) entry which is preliminary data.</text>
</comment>
<feature type="transmembrane region" description="Helical" evidence="6">
    <location>
        <begin position="198"/>
        <end position="218"/>
    </location>
</feature>
<keyword evidence="2" id="KW-0813">Transport</keyword>
<evidence type="ECO:0000256" key="1">
    <source>
        <dbReference type="ARBA" id="ARBA00004141"/>
    </source>
</evidence>
<dbReference type="GO" id="GO:0055085">
    <property type="term" value="P:transmembrane transport"/>
    <property type="evidence" value="ECO:0007669"/>
    <property type="project" value="InterPro"/>
</dbReference>
<evidence type="ECO:0000259" key="7">
    <source>
        <dbReference type="Pfam" id="PF03600"/>
    </source>
</evidence>
<feature type="domain" description="Citrate transporter-like" evidence="7">
    <location>
        <begin position="207"/>
        <end position="409"/>
    </location>
</feature>
<dbReference type="InterPro" id="IPR051475">
    <property type="entry name" value="Diverse_Ion_Transporter"/>
</dbReference>
<evidence type="ECO:0000313" key="8">
    <source>
        <dbReference type="EMBL" id="KAF5893051.1"/>
    </source>
</evidence>
<keyword evidence="3 6" id="KW-0812">Transmembrane</keyword>
<sequence length="441" mass="49748">MTLRDPGFGPGDESWDGTSVELERRCRLGSEVTSLSRSVSTDKTENNFKLSSNLRNCLSVTKLVTIFIIVVLCTSNSERFLDLPALIAMNLTNFRENALLKLQVGGPFQGGIEDASAQEYIVVQVEQTVEISARRKRVQQVFYNWTIPLHSRRSDEILKTRTFAMLNGAPIQITVQAFLQDNQVVPLSMTHQALSLRVETQVLIAGLILAGVYVLIIFERPSLMTVVEWIDFETLALLFGMMILVAIFSETGFFDYCAVKAYHLSRGRVWPMIIILCLIAAILSAFLDNVTTMMLFTPVTIRLCEVLNLDPRHVLIAEVIFTNIGGAATAVGDPPNVIIVSNQDLRKKGMDFAAFTGYMFLGICLVLLTSFPFLRILFWNKKLYNKESSEIVELKHEILVWRQTAQRINPASREETAVKCLLMEKVLNLESLLRKKLRTFQ</sequence>
<evidence type="ECO:0000256" key="3">
    <source>
        <dbReference type="ARBA" id="ARBA00022692"/>
    </source>
</evidence>
<dbReference type="EMBL" id="QNUK01000457">
    <property type="protein sequence ID" value="KAF5893051.1"/>
    <property type="molecule type" value="Genomic_DNA"/>
</dbReference>
<dbReference type="GO" id="GO:0033162">
    <property type="term" value="C:melanosome membrane"/>
    <property type="evidence" value="ECO:0007669"/>
    <property type="project" value="TreeGrafter"/>
</dbReference>
<comment type="subcellular location">
    <subcellularLocation>
        <location evidence="1">Membrane</location>
        <topology evidence="1">Multi-pass membrane protein</topology>
    </subcellularLocation>
</comment>